<dbReference type="AlphaFoldDB" id="A0A7C1P6H7"/>
<keyword evidence="1" id="KW-1133">Transmembrane helix</keyword>
<protein>
    <submittedName>
        <fullName evidence="2">Phosphonoacetaldehyde hydrolase</fullName>
    </submittedName>
</protein>
<dbReference type="EMBL" id="DSKI01000349">
    <property type="protein sequence ID" value="HEB43369.1"/>
    <property type="molecule type" value="Genomic_DNA"/>
</dbReference>
<name>A0A7C1P6H7_9HYPH</name>
<dbReference type="InterPro" id="IPR017495">
    <property type="entry name" value="PuhC"/>
</dbReference>
<dbReference type="GO" id="GO:0016787">
    <property type="term" value="F:hydrolase activity"/>
    <property type="evidence" value="ECO:0007669"/>
    <property type="project" value="UniProtKB-KW"/>
</dbReference>
<keyword evidence="1" id="KW-0812">Transmembrane</keyword>
<keyword evidence="2" id="KW-0378">Hydrolase</keyword>
<proteinExistence type="predicted"/>
<feature type="transmembrane region" description="Helical" evidence="1">
    <location>
        <begin position="25"/>
        <end position="51"/>
    </location>
</feature>
<sequence>MGSASHLGYWADRKGKTPNRVPRGVFFGLVGLLGFTAGAILFGTTTGIGLVKQQQAAPIAIRDLTITRTTSDFVVVRDAATGQEIASYAPQVGGFVPGSLRAFERMRQVSRVPFDTPYRLIKWDAGGLSLSDTGTGERIYLDAFGPDNVAAFEALLGSQGGENQ</sequence>
<evidence type="ECO:0000256" key="1">
    <source>
        <dbReference type="SAM" id="Phobius"/>
    </source>
</evidence>
<comment type="caution">
    <text evidence="2">The sequence shown here is derived from an EMBL/GenBank/DDBJ whole genome shotgun (WGS) entry which is preliminary data.</text>
</comment>
<organism evidence="2">
    <name type="scientific">Agrobacterium albertimagni</name>
    <dbReference type="NCBI Taxonomy" id="147266"/>
    <lineage>
        <taxon>Bacteria</taxon>
        <taxon>Pseudomonadati</taxon>
        <taxon>Pseudomonadota</taxon>
        <taxon>Alphaproteobacteria</taxon>
        <taxon>Hyphomicrobiales</taxon>
        <taxon>Rhizobiaceae</taxon>
        <taxon>Rhizobium/Agrobacterium group</taxon>
        <taxon>Agrobacterium</taxon>
    </lineage>
</organism>
<gene>
    <name evidence="2" type="ORF">ENP70_06650</name>
</gene>
<keyword evidence="1" id="KW-0472">Membrane</keyword>
<dbReference type="NCBIfam" id="TIGR03054">
    <property type="entry name" value="photo_alph_chp1"/>
    <property type="match status" value="1"/>
</dbReference>
<reference evidence="2" key="1">
    <citation type="journal article" date="2020" name="mSystems">
        <title>Genome- and Community-Level Interaction Insights into Carbon Utilization and Element Cycling Functions of Hydrothermarchaeota in Hydrothermal Sediment.</title>
        <authorList>
            <person name="Zhou Z."/>
            <person name="Liu Y."/>
            <person name="Xu W."/>
            <person name="Pan J."/>
            <person name="Luo Z.H."/>
            <person name="Li M."/>
        </authorList>
    </citation>
    <scope>NUCLEOTIDE SEQUENCE [LARGE SCALE GENOMIC DNA]</scope>
    <source>
        <strain evidence="2">SpSt-243</strain>
    </source>
</reference>
<evidence type="ECO:0000313" key="2">
    <source>
        <dbReference type="EMBL" id="HEB43369.1"/>
    </source>
</evidence>
<accession>A0A7C1P6H7</accession>